<organism evidence="3 4">
    <name type="scientific">Oceanitalea stevensii</name>
    <dbReference type="NCBI Taxonomy" id="2763072"/>
    <lineage>
        <taxon>Bacteria</taxon>
        <taxon>Bacillati</taxon>
        <taxon>Actinomycetota</taxon>
        <taxon>Actinomycetes</taxon>
        <taxon>Micrococcales</taxon>
        <taxon>Bogoriellaceae</taxon>
        <taxon>Georgenia</taxon>
    </lineage>
</organism>
<dbReference type="EMBL" id="JACSPO010000013">
    <property type="protein sequence ID" value="MBD8063579.1"/>
    <property type="molecule type" value="Genomic_DNA"/>
</dbReference>
<evidence type="ECO:0000313" key="4">
    <source>
        <dbReference type="Proteomes" id="UP000661894"/>
    </source>
</evidence>
<accession>A0ABR8Z5Q8</accession>
<dbReference type="InterPro" id="IPR029787">
    <property type="entry name" value="Nucleotide_cyclase"/>
</dbReference>
<comment type="caution">
    <text evidence="3">The sequence shown here is derived from an EMBL/GenBank/DDBJ whole genome shotgun (WGS) entry which is preliminary data.</text>
</comment>
<reference evidence="3 4" key="1">
    <citation type="submission" date="2020-08" db="EMBL/GenBank/DDBJ databases">
        <title>A Genomic Blueprint of the Chicken Gut Microbiome.</title>
        <authorList>
            <person name="Gilroy R."/>
            <person name="Ravi A."/>
            <person name="Getino M."/>
            <person name="Pursley I."/>
            <person name="Horton D.L."/>
            <person name="Alikhan N.-F."/>
            <person name="Baker D."/>
            <person name="Gharbi K."/>
            <person name="Hall N."/>
            <person name="Watson M."/>
            <person name="Adriaenssens E.M."/>
            <person name="Foster-Nyarko E."/>
            <person name="Jarju S."/>
            <person name="Secka A."/>
            <person name="Antonio M."/>
            <person name="Oren A."/>
            <person name="Chaudhuri R."/>
            <person name="La Ragione R.M."/>
            <person name="Hildebrand F."/>
            <person name="Pallen M.J."/>
        </authorList>
    </citation>
    <scope>NUCLEOTIDE SEQUENCE [LARGE SCALE GENOMIC DNA]</scope>
    <source>
        <strain evidence="3 4">Sa1BUA1</strain>
    </source>
</reference>
<dbReference type="Proteomes" id="UP000661894">
    <property type="component" value="Unassembled WGS sequence"/>
</dbReference>
<feature type="transmembrane region" description="Helical" evidence="1">
    <location>
        <begin position="6"/>
        <end position="24"/>
    </location>
</feature>
<feature type="transmembrane region" description="Helical" evidence="1">
    <location>
        <begin position="184"/>
        <end position="207"/>
    </location>
</feature>
<dbReference type="InterPro" id="IPR043128">
    <property type="entry name" value="Rev_trsase/Diguanyl_cyclase"/>
</dbReference>
<dbReference type="Pfam" id="PF00990">
    <property type="entry name" value="GGDEF"/>
    <property type="match status" value="1"/>
</dbReference>
<keyword evidence="1" id="KW-0472">Membrane</keyword>
<dbReference type="SMART" id="SM00267">
    <property type="entry name" value="GGDEF"/>
    <property type="match status" value="1"/>
</dbReference>
<gene>
    <name evidence="3" type="ORF">H9624_14750</name>
</gene>
<sequence>MLDATTLYVVSIVVVSIVATAFVIEVASRGRSPVDLLWTLALSSAVTTALFYLAASASETLWWFVALGNGSSVVTTMAMWNGIRADDGRRPLLGVTVGAAAVAGLATVLAGPDAGEWGGGWAVLLGTAAGGLLGGAAALRGRRMGHRLGPVLGGVLLLVAVYYGARLAVYLTQGTESPTFTGPLGTTTTLLVLIVLIVTAGYCMAIIRTDEVHAHETRTSAFDPRTGLRTPTSFVPRAREAAQDAQRAGDPLAVVVVVIEGRDDLTTAFDRTVADAALVAAVDSARVLAPPSASLAGRVDDAGDVFEVLLRGFTGVEAHAWAESLRRRVIAVPLQVEGARLRLRVSLGVATDAETGYELGDLRELAARRAHQAVAEGGNRVLSWL</sequence>
<evidence type="ECO:0000259" key="2">
    <source>
        <dbReference type="SMART" id="SM00267"/>
    </source>
</evidence>
<feature type="transmembrane region" description="Helical" evidence="1">
    <location>
        <begin position="92"/>
        <end position="111"/>
    </location>
</feature>
<dbReference type="RefSeq" id="WP_251840678.1">
    <property type="nucleotide sequence ID" value="NZ_JACSPO010000013.1"/>
</dbReference>
<keyword evidence="4" id="KW-1185">Reference proteome</keyword>
<dbReference type="SUPFAM" id="SSF55073">
    <property type="entry name" value="Nucleotide cyclase"/>
    <property type="match status" value="1"/>
</dbReference>
<proteinExistence type="predicted"/>
<feature type="transmembrane region" description="Helical" evidence="1">
    <location>
        <begin position="117"/>
        <end position="139"/>
    </location>
</feature>
<dbReference type="Gene3D" id="3.30.70.270">
    <property type="match status" value="1"/>
</dbReference>
<protein>
    <submittedName>
        <fullName evidence="3">Diguanylate cyclase</fullName>
    </submittedName>
</protein>
<feature type="transmembrane region" description="Helical" evidence="1">
    <location>
        <begin position="61"/>
        <end position="80"/>
    </location>
</feature>
<evidence type="ECO:0000256" key="1">
    <source>
        <dbReference type="SAM" id="Phobius"/>
    </source>
</evidence>
<evidence type="ECO:0000313" key="3">
    <source>
        <dbReference type="EMBL" id="MBD8063579.1"/>
    </source>
</evidence>
<feature type="transmembrane region" description="Helical" evidence="1">
    <location>
        <begin position="151"/>
        <end position="172"/>
    </location>
</feature>
<dbReference type="InterPro" id="IPR000160">
    <property type="entry name" value="GGDEF_dom"/>
</dbReference>
<keyword evidence="1" id="KW-0812">Transmembrane</keyword>
<feature type="domain" description="GGDEF" evidence="2">
    <location>
        <begin position="209"/>
        <end position="384"/>
    </location>
</feature>
<feature type="transmembrane region" description="Helical" evidence="1">
    <location>
        <begin position="36"/>
        <end position="55"/>
    </location>
</feature>
<keyword evidence="1" id="KW-1133">Transmembrane helix</keyword>
<name>A0ABR8Z5Q8_9MICO</name>